<protein>
    <recommendedName>
        <fullName evidence="3">histidine kinase</fullName>
        <ecNumber evidence="3">2.7.13.3</ecNumber>
    </recommendedName>
</protein>
<evidence type="ECO:0000313" key="17">
    <source>
        <dbReference type="EMBL" id="HIR14853.1"/>
    </source>
</evidence>
<keyword evidence="12" id="KW-0902">Two-component regulatory system</keyword>
<dbReference type="SMART" id="SM00387">
    <property type="entry name" value="HATPase_c"/>
    <property type="match status" value="1"/>
</dbReference>
<comment type="caution">
    <text evidence="17">The sequence shown here is derived from an EMBL/GenBank/DDBJ whole genome shotgun (WGS) entry which is preliminary data.</text>
</comment>
<dbReference type="EC" id="2.7.13.3" evidence="3"/>
<keyword evidence="4" id="KW-1003">Cell membrane</keyword>
<comment type="subcellular location">
    <subcellularLocation>
        <location evidence="2">Cell membrane</location>
        <topology evidence="2">Multi-pass membrane protein</topology>
    </subcellularLocation>
</comment>
<dbReference type="InterPro" id="IPR036097">
    <property type="entry name" value="HisK_dim/P_sf"/>
</dbReference>
<feature type="transmembrane region" description="Helical" evidence="14">
    <location>
        <begin position="168"/>
        <end position="188"/>
    </location>
</feature>
<dbReference type="Pfam" id="PF00512">
    <property type="entry name" value="HisKA"/>
    <property type="match status" value="1"/>
</dbReference>
<gene>
    <name evidence="17" type="ORF">IAB31_13140</name>
</gene>
<evidence type="ECO:0000256" key="3">
    <source>
        <dbReference type="ARBA" id="ARBA00012438"/>
    </source>
</evidence>
<evidence type="ECO:0000256" key="6">
    <source>
        <dbReference type="ARBA" id="ARBA00022679"/>
    </source>
</evidence>
<dbReference type="PANTHER" id="PTHR45528">
    <property type="entry name" value="SENSOR HISTIDINE KINASE CPXA"/>
    <property type="match status" value="1"/>
</dbReference>
<organism evidence="17 18">
    <name type="scientific">Candidatus Choladousia intestinavium</name>
    <dbReference type="NCBI Taxonomy" id="2840727"/>
    <lineage>
        <taxon>Bacteria</taxon>
        <taxon>Bacillati</taxon>
        <taxon>Bacillota</taxon>
        <taxon>Clostridia</taxon>
        <taxon>Lachnospirales</taxon>
        <taxon>Lachnospiraceae</taxon>
        <taxon>Lachnospiraceae incertae sedis</taxon>
        <taxon>Candidatus Choladousia</taxon>
    </lineage>
</organism>
<keyword evidence="7 14" id="KW-0812">Transmembrane</keyword>
<feature type="domain" description="HAMP" evidence="16">
    <location>
        <begin position="192"/>
        <end position="237"/>
    </location>
</feature>
<feature type="transmembrane region" description="Helical" evidence="14">
    <location>
        <begin position="6"/>
        <end position="27"/>
    </location>
</feature>
<evidence type="ECO:0000256" key="13">
    <source>
        <dbReference type="ARBA" id="ARBA00023136"/>
    </source>
</evidence>
<evidence type="ECO:0000256" key="2">
    <source>
        <dbReference type="ARBA" id="ARBA00004651"/>
    </source>
</evidence>
<dbReference type="Gene3D" id="1.10.287.130">
    <property type="match status" value="1"/>
</dbReference>
<comment type="catalytic activity">
    <reaction evidence="1">
        <text>ATP + protein L-histidine = ADP + protein N-phospho-L-histidine.</text>
        <dbReference type="EC" id="2.7.13.3"/>
    </reaction>
</comment>
<dbReference type="AlphaFoldDB" id="A0A9D1AE43"/>
<feature type="domain" description="Histidine kinase" evidence="15">
    <location>
        <begin position="252"/>
        <end position="465"/>
    </location>
</feature>
<dbReference type="PANTHER" id="PTHR45528:SF1">
    <property type="entry name" value="SENSOR HISTIDINE KINASE CPXA"/>
    <property type="match status" value="1"/>
</dbReference>
<keyword evidence="13 14" id="KW-0472">Membrane</keyword>
<dbReference type="PROSITE" id="PS50885">
    <property type="entry name" value="HAMP"/>
    <property type="match status" value="1"/>
</dbReference>
<keyword evidence="11 14" id="KW-1133">Transmembrane helix</keyword>
<evidence type="ECO:0000256" key="12">
    <source>
        <dbReference type="ARBA" id="ARBA00023012"/>
    </source>
</evidence>
<reference evidence="17" key="2">
    <citation type="journal article" date="2021" name="PeerJ">
        <title>Extensive microbial diversity within the chicken gut microbiome revealed by metagenomics and culture.</title>
        <authorList>
            <person name="Gilroy R."/>
            <person name="Ravi A."/>
            <person name="Getino M."/>
            <person name="Pursley I."/>
            <person name="Horton D.L."/>
            <person name="Alikhan N.F."/>
            <person name="Baker D."/>
            <person name="Gharbi K."/>
            <person name="Hall N."/>
            <person name="Watson M."/>
            <person name="Adriaenssens E.M."/>
            <person name="Foster-Nyarko E."/>
            <person name="Jarju S."/>
            <person name="Secka A."/>
            <person name="Antonio M."/>
            <person name="Oren A."/>
            <person name="Chaudhuri R.R."/>
            <person name="La Ragione R."/>
            <person name="Hildebrand F."/>
            <person name="Pallen M.J."/>
        </authorList>
    </citation>
    <scope>NUCLEOTIDE SEQUENCE</scope>
    <source>
        <strain evidence="17">ChiSjej4B22-8148</strain>
    </source>
</reference>
<evidence type="ECO:0000256" key="7">
    <source>
        <dbReference type="ARBA" id="ARBA00022692"/>
    </source>
</evidence>
<evidence type="ECO:0000256" key="9">
    <source>
        <dbReference type="ARBA" id="ARBA00022777"/>
    </source>
</evidence>
<dbReference type="InterPro" id="IPR005467">
    <property type="entry name" value="His_kinase_dom"/>
</dbReference>
<dbReference type="GO" id="GO:0005886">
    <property type="term" value="C:plasma membrane"/>
    <property type="evidence" value="ECO:0007669"/>
    <property type="project" value="UniProtKB-SubCell"/>
</dbReference>
<dbReference type="InterPro" id="IPR004358">
    <property type="entry name" value="Sig_transdc_His_kin-like_C"/>
</dbReference>
<evidence type="ECO:0000256" key="1">
    <source>
        <dbReference type="ARBA" id="ARBA00000085"/>
    </source>
</evidence>
<name>A0A9D1AE43_9FIRM</name>
<dbReference type="GO" id="GO:0005524">
    <property type="term" value="F:ATP binding"/>
    <property type="evidence" value="ECO:0007669"/>
    <property type="project" value="UniProtKB-KW"/>
</dbReference>
<dbReference type="SUPFAM" id="SSF47384">
    <property type="entry name" value="Homodimeric domain of signal transducing histidine kinase"/>
    <property type="match status" value="1"/>
</dbReference>
<evidence type="ECO:0000256" key="11">
    <source>
        <dbReference type="ARBA" id="ARBA00022989"/>
    </source>
</evidence>
<dbReference type="CDD" id="cd06225">
    <property type="entry name" value="HAMP"/>
    <property type="match status" value="1"/>
</dbReference>
<keyword evidence="5" id="KW-0597">Phosphoprotein</keyword>
<dbReference type="Pfam" id="PF00672">
    <property type="entry name" value="HAMP"/>
    <property type="match status" value="1"/>
</dbReference>
<dbReference type="GO" id="GO:0000155">
    <property type="term" value="F:phosphorelay sensor kinase activity"/>
    <property type="evidence" value="ECO:0007669"/>
    <property type="project" value="InterPro"/>
</dbReference>
<dbReference type="InterPro" id="IPR003661">
    <property type="entry name" value="HisK_dim/P_dom"/>
</dbReference>
<evidence type="ECO:0000256" key="8">
    <source>
        <dbReference type="ARBA" id="ARBA00022741"/>
    </source>
</evidence>
<dbReference type="InterPro" id="IPR050398">
    <property type="entry name" value="HssS/ArlS-like"/>
</dbReference>
<keyword evidence="10" id="KW-0067">ATP-binding</keyword>
<keyword evidence="6" id="KW-0808">Transferase</keyword>
<keyword evidence="8" id="KW-0547">Nucleotide-binding</keyword>
<dbReference type="Proteomes" id="UP000886757">
    <property type="component" value="Unassembled WGS sequence"/>
</dbReference>
<evidence type="ECO:0000256" key="10">
    <source>
        <dbReference type="ARBA" id="ARBA00022840"/>
    </source>
</evidence>
<dbReference type="Gene3D" id="3.30.565.10">
    <property type="entry name" value="Histidine kinase-like ATPase, C-terminal domain"/>
    <property type="match status" value="1"/>
</dbReference>
<sequence length="475" mass="54171">MRLAWKIFFLTIPVFLLSLTLLGTWILQESFQSNLKRERERCFMENQMFQVSYELTWHAVAQQNQEESVRAIAEGIHKNSGAEAGNTRIYGEDGVEVLYQDTQEQVQNEIRENLTENVNVGAQIAFQDGRYYIVVLSRSSTGVYIETVRDLTPVFEERDRRQSVYQTGAFLITFVMGGLMLGILYLVMGNTRKLSRTVRSFAMGQYDVRANIRSRDEIGRLASDFNWMAGVMNAQMEQLKAEVSRQEAFTSAFAHELKTPLTSIIGYADTIRSTELSREENDMSADYIYRQGKRLLSLSYKLLELSSMDGKETDFRRILFSELIQEVAEIVAPVLEKKNLSLLLDIKPGFVYGDRELLGSAFINFLDNAAKASRPGKRIWMTGYPEEGSYLVSIQDEGMGVKKEELSRLTEAFYMADKSRSRKEGGAGLGLALCKKILELHGAAWQMESEPGEGMRITILFRMPKRKKRSRGERP</sequence>
<evidence type="ECO:0000259" key="15">
    <source>
        <dbReference type="PROSITE" id="PS50109"/>
    </source>
</evidence>
<dbReference type="Pfam" id="PF02518">
    <property type="entry name" value="HATPase_c"/>
    <property type="match status" value="1"/>
</dbReference>
<dbReference type="Gene3D" id="6.10.340.10">
    <property type="match status" value="1"/>
</dbReference>
<dbReference type="SUPFAM" id="SSF158472">
    <property type="entry name" value="HAMP domain-like"/>
    <property type="match status" value="1"/>
</dbReference>
<dbReference type="InterPro" id="IPR003594">
    <property type="entry name" value="HATPase_dom"/>
</dbReference>
<dbReference type="CDD" id="cd00082">
    <property type="entry name" value="HisKA"/>
    <property type="match status" value="1"/>
</dbReference>
<evidence type="ECO:0000256" key="4">
    <source>
        <dbReference type="ARBA" id="ARBA00022475"/>
    </source>
</evidence>
<dbReference type="EMBL" id="DVGK01000155">
    <property type="protein sequence ID" value="HIR14853.1"/>
    <property type="molecule type" value="Genomic_DNA"/>
</dbReference>
<evidence type="ECO:0000259" key="16">
    <source>
        <dbReference type="PROSITE" id="PS50885"/>
    </source>
</evidence>
<evidence type="ECO:0000313" key="18">
    <source>
        <dbReference type="Proteomes" id="UP000886757"/>
    </source>
</evidence>
<reference evidence="17" key="1">
    <citation type="submission" date="2020-10" db="EMBL/GenBank/DDBJ databases">
        <authorList>
            <person name="Gilroy R."/>
        </authorList>
    </citation>
    <scope>NUCLEOTIDE SEQUENCE</scope>
    <source>
        <strain evidence="17">ChiSjej4B22-8148</strain>
    </source>
</reference>
<dbReference type="InterPro" id="IPR003660">
    <property type="entry name" value="HAMP_dom"/>
</dbReference>
<dbReference type="SMART" id="SM00388">
    <property type="entry name" value="HisKA"/>
    <property type="match status" value="1"/>
</dbReference>
<keyword evidence="9 17" id="KW-0418">Kinase</keyword>
<evidence type="ECO:0000256" key="14">
    <source>
        <dbReference type="SAM" id="Phobius"/>
    </source>
</evidence>
<dbReference type="InterPro" id="IPR036890">
    <property type="entry name" value="HATPase_C_sf"/>
</dbReference>
<dbReference type="PROSITE" id="PS50109">
    <property type="entry name" value="HIS_KIN"/>
    <property type="match status" value="1"/>
</dbReference>
<accession>A0A9D1AE43</accession>
<dbReference type="PRINTS" id="PR00344">
    <property type="entry name" value="BCTRLSENSOR"/>
</dbReference>
<dbReference type="SMART" id="SM00304">
    <property type="entry name" value="HAMP"/>
    <property type="match status" value="1"/>
</dbReference>
<proteinExistence type="predicted"/>
<evidence type="ECO:0000256" key="5">
    <source>
        <dbReference type="ARBA" id="ARBA00022553"/>
    </source>
</evidence>
<dbReference type="SUPFAM" id="SSF55874">
    <property type="entry name" value="ATPase domain of HSP90 chaperone/DNA topoisomerase II/histidine kinase"/>
    <property type="match status" value="1"/>
</dbReference>